<dbReference type="SUPFAM" id="SSF46785">
    <property type="entry name" value="Winged helix' DNA-binding domain"/>
    <property type="match status" value="1"/>
</dbReference>
<feature type="domain" description="HTH hxlR-type" evidence="4">
    <location>
        <begin position="11"/>
        <end position="74"/>
    </location>
</feature>
<dbReference type="PROSITE" id="PS51118">
    <property type="entry name" value="HTH_HXLR"/>
    <property type="match status" value="1"/>
</dbReference>
<keyword evidence="6" id="KW-1185">Reference proteome</keyword>
<dbReference type="PANTHER" id="PTHR33204:SF18">
    <property type="entry name" value="TRANSCRIPTIONAL REGULATORY PROTEIN"/>
    <property type="match status" value="1"/>
</dbReference>
<evidence type="ECO:0000256" key="1">
    <source>
        <dbReference type="ARBA" id="ARBA00023015"/>
    </source>
</evidence>
<gene>
    <name evidence="5" type="ORF">ACFQ1S_13205</name>
</gene>
<dbReference type="InterPro" id="IPR036388">
    <property type="entry name" value="WH-like_DNA-bd_sf"/>
</dbReference>
<sequence>MLGSTYPQQVCSAARALEVVGERWTLLIVRDAMHGMRRFEEFQRSLGVARNVLSDRLGKLVDAGTVLTHVSILT</sequence>
<dbReference type="Gene3D" id="1.10.10.10">
    <property type="entry name" value="Winged helix-like DNA-binding domain superfamily/Winged helix DNA-binding domain"/>
    <property type="match status" value="1"/>
</dbReference>
<evidence type="ECO:0000259" key="4">
    <source>
        <dbReference type="PROSITE" id="PS51118"/>
    </source>
</evidence>
<evidence type="ECO:0000313" key="6">
    <source>
        <dbReference type="Proteomes" id="UP001597045"/>
    </source>
</evidence>
<keyword evidence="2" id="KW-0238">DNA-binding</keyword>
<evidence type="ECO:0000256" key="2">
    <source>
        <dbReference type="ARBA" id="ARBA00023125"/>
    </source>
</evidence>
<evidence type="ECO:0000313" key="5">
    <source>
        <dbReference type="EMBL" id="MFD1046443.1"/>
    </source>
</evidence>
<dbReference type="Pfam" id="PF01638">
    <property type="entry name" value="HxlR"/>
    <property type="match status" value="1"/>
</dbReference>
<accession>A0ABW3M785</accession>
<name>A0ABW3M785_9PSEU</name>
<organism evidence="5 6">
    <name type="scientific">Kibdelosporangium lantanae</name>
    <dbReference type="NCBI Taxonomy" id="1497396"/>
    <lineage>
        <taxon>Bacteria</taxon>
        <taxon>Bacillati</taxon>
        <taxon>Actinomycetota</taxon>
        <taxon>Actinomycetes</taxon>
        <taxon>Pseudonocardiales</taxon>
        <taxon>Pseudonocardiaceae</taxon>
        <taxon>Kibdelosporangium</taxon>
    </lineage>
</organism>
<comment type="caution">
    <text evidence="5">The sequence shown here is derived from an EMBL/GenBank/DDBJ whole genome shotgun (WGS) entry which is preliminary data.</text>
</comment>
<keyword evidence="3" id="KW-0804">Transcription</keyword>
<dbReference type="Proteomes" id="UP001597045">
    <property type="component" value="Unassembled WGS sequence"/>
</dbReference>
<dbReference type="PANTHER" id="PTHR33204">
    <property type="entry name" value="TRANSCRIPTIONAL REGULATOR, MARR FAMILY"/>
    <property type="match status" value="1"/>
</dbReference>
<proteinExistence type="predicted"/>
<dbReference type="InterPro" id="IPR036390">
    <property type="entry name" value="WH_DNA-bd_sf"/>
</dbReference>
<dbReference type="InterPro" id="IPR002577">
    <property type="entry name" value="HTH_HxlR"/>
</dbReference>
<protein>
    <submittedName>
        <fullName evidence="5">Winged helix-turn-helix transcriptional regulator</fullName>
    </submittedName>
</protein>
<evidence type="ECO:0000256" key="3">
    <source>
        <dbReference type="ARBA" id="ARBA00023163"/>
    </source>
</evidence>
<reference evidence="6" key="1">
    <citation type="journal article" date="2019" name="Int. J. Syst. Evol. Microbiol.">
        <title>The Global Catalogue of Microorganisms (GCM) 10K type strain sequencing project: providing services to taxonomists for standard genome sequencing and annotation.</title>
        <authorList>
            <consortium name="The Broad Institute Genomics Platform"/>
            <consortium name="The Broad Institute Genome Sequencing Center for Infectious Disease"/>
            <person name="Wu L."/>
            <person name="Ma J."/>
        </authorList>
    </citation>
    <scope>NUCLEOTIDE SEQUENCE [LARGE SCALE GENOMIC DNA]</scope>
    <source>
        <strain evidence="6">JCM 31486</strain>
    </source>
</reference>
<keyword evidence="1" id="KW-0805">Transcription regulation</keyword>
<dbReference type="EMBL" id="JBHTIS010000656">
    <property type="protein sequence ID" value="MFD1046443.1"/>
    <property type="molecule type" value="Genomic_DNA"/>
</dbReference>